<proteinExistence type="predicted"/>
<name>A0A0E9Q2J6_ANGAN</name>
<evidence type="ECO:0000313" key="1">
    <source>
        <dbReference type="EMBL" id="JAH10318.1"/>
    </source>
</evidence>
<reference evidence="1" key="2">
    <citation type="journal article" date="2015" name="Fish Shellfish Immunol.">
        <title>Early steps in the European eel (Anguilla anguilla)-Vibrio vulnificus interaction in the gills: Role of the RtxA13 toxin.</title>
        <authorList>
            <person name="Callol A."/>
            <person name="Pajuelo D."/>
            <person name="Ebbesson L."/>
            <person name="Teles M."/>
            <person name="MacKenzie S."/>
            <person name="Amaro C."/>
        </authorList>
    </citation>
    <scope>NUCLEOTIDE SEQUENCE</scope>
</reference>
<dbReference type="AlphaFoldDB" id="A0A0E9Q2J6"/>
<protein>
    <submittedName>
        <fullName evidence="1">Uncharacterized protein</fullName>
    </submittedName>
</protein>
<reference evidence="1" key="1">
    <citation type="submission" date="2014-11" db="EMBL/GenBank/DDBJ databases">
        <authorList>
            <person name="Amaro Gonzalez C."/>
        </authorList>
    </citation>
    <scope>NUCLEOTIDE SEQUENCE</scope>
</reference>
<accession>A0A0E9Q2J6</accession>
<organism evidence="1">
    <name type="scientific">Anguilla anguilla</name>
    <name type="common">European freshwater eel</name>
    <name type="synonym">Muraena anguilla</name>
    <dbReference type="NCBI Taxonomy" id="7936"/>
    <lineage>
        <taxon>Eukaryota</taxon>
        <taxon>Metazoa</taxon>
        <taxon>Chordata</taxon>
        <taxon>Craniata</taxon>
        <taxon>Vertebrata</taxon>
        <taxon>Euteleostomi</taxon>
        <taxon>Actinopterygii</taxon>
        <taxon>Neopterygii</taxon>
        <taxon>Teleostei</taxon>
        <taxon>Anguilliformes</taxon>
        <taxon>Anguillidae</taxon>
        <taxon>Anguilla</taxon>
    </lineage>
</organism>
<dbReference type="EMBL" id="GBXM01098259">
    <property type="protein sequence ID" value="JAH10318.1"/>
    <property type="molecule type" value="Transcribed_RNA"/>
</dbReference>
<sequence length="30" mass="3520">MSCFYDFRKYPSGQGFKIPKNVWNLGLLIP</sequence>